<dbReference type="PANTHER" id="PTHR35564">
    <property type="match status" value="1"/>
</dbReference>
<dbReference type="NCBIfam" id="TIGR03347">
    <property type="entry name" value="VI_chp_1"/>
    <property type="match status" value="1"/>
</dbReference>
<organism evidence="2 3">
    <name type="scientific">Roseateles agri</name>
    <dbReference type="NCBI Taxonomy" id="3098619"/>
    <lineage>
        <taxon>Bacteria</taxon>
        <taxon>Pseudomonadati</taxon>
        <taxon>Pseudomonadota</taxon>
        <taxon>Betaproteobacteria</taxon>
        <taxon>Burkholderiales</taxon>
        <taxon>Sphaerotilaceae</taxon>
        <taxon>Roseateles</taxon>
    </lineage>
</organism>
<name>A0ABU5DC36_9BURK</name>
<evidence type="ECO:0000313" key="3">
    <source>
        <dbReference type="Proteomes" id="UP001285263"/>
    </source>
</evidence>
<dbReference type="EMBL" id="JAXCLA010000001">
    <property type="protein sequence ID" value="MDY0743283.1"/>
    <property type="molecule type" value="Genomic_DNA"/>
</dbReference>
<feature type="compositionally biased region" description="Basic and acidic residues" evidence="1">
    <location>
        <begin position="326"/>
        <end position="335"/>
    </location>
</feature>
<dbReference type="InterPro" id="IPR010732">
    <property type="entry name" value="T6SS_TssG-like"/>
</dbReference>
<proteinExistence type="predicted"/>
<dbReference type="RefSeq" id="WP_320421147.1">
    <property type="nucleotide sequence ID" value="NZ_JAXCLA010000001.1"/>
</dbReference>
<accession>A0ABU5DC36</accession>
<dbReference type="Pfam" id="PF06996">
    <property type="entry name" value="T6SS_TssG"/>
    <property type="match status" value="1"/>
</dbReference>
<keyword evidence="3" id="KW-1185">Reference proteome</keyword>
<sequence>MAPQDDPREALWRELQAQPRRHDFFATLRRIEALHPQWPRLGEAPRPSQEALRLGQQPDLDFALAELAALDRPADFAPRLRVLFFGLLGPNGPMPLPITEYTRERLLHHRDPTLARFLDVFHHRLLALFYRSWAQNQPTVQHDRPKNDRFAAWLGACAGLGTQATPPAQLFQAGLLSQRSRHPEGLAKLLTQQLRLPVRIEQHVPQWLDIEAEDRRPLGFAPNRPERSEARMGQLGISANSGRKQLDRQYKFRVVVGPLSKAAYEALLPGTAAWRQLQQWVQLYAGLDMRWDLKLVLAAAQVPDARPDGRLRLGLTSWLGRRQAGRDRQDLRLRPETNFPVRHPGAASHGAK</sequence>
<evidence type="ECO:0000256" key="1">
    <source>
        <dbReference type="SAM" id="MobiDB-lite"/>
    </source>
</evidence>
<evidence type="ECO:0000313" key="2">
    <source>
        <dbReference type="EMBL" id="MDY0743283.1"/>
    </source>
</evidence>
<reference evidence="2 3" key="1">
    <citation type="submission" date="2023-11" db="EMBL/GenBank/DDBJ databases">
        <title>Paucibacter sp. nov., isolated from fresh soil in Korea.</title>
        <authorList>
            <person name="Le N.T.T."/>
        </authorList>
    </citation>
    <scope>NUCLEOTIDE SEQUENCE [LARGE SCALE GENOMIC DNA]</scope>
    <source>
        <strain evidence="2 3">R3-3</strain>
    </source>
</reference>
<feature type="region of interest" description="Disordered" evidence="1">
    <location>
        <begin position="326"/>
        <end position="352"/>
    </location>
</feature>
<comment type="caution">
    <text evidence="2">The sequence shown here is derived from an EMBL/GenBank/DDBJ whole genome shotgun (WGS) entry which is preliminary data.</text>
</comment>
<dbReference type="Proteomes" id="UP001285263">
    <property type="component" value="Unassembled WGS sequence"/>
</dbReference>
<gene>
    <name evidence="2" type="primary">tssG</name>
    <name evidence="2" type="ORF">SNE35_02140</name>
</gene>
<protein>
    <submittedName>
        <fullName evidence="2">Type VI secretion system baseplate subunit TssG</fullName>
    </submittedName>
</protein>
<dbReference type="PANTHER" id="PTHR35564:SF4">
    <property type="entry name" value="CYTOPLASMIC PROTEIN"/>
    <property type="match status" value="1"/>
</dbReference>